<dbReference type="EMBL" id="BAAANN010000005">
    <property type="protein sequence ID" value="GAA1948617.1"/>
    <property type="molecule type" value="Genomic_DNA"/>
</dbReference>
<evidence type="ECO:0000256" key="2">
    <source>
        <dbReference type="ARBA" id="ARBA00023033"/>
    </source>
</evidence>
<sequence>MDAERGGGEAMVRNAIVVGGGIAGHAAALALLRAGIAVTVLEQRPDESGLGSFLRLNPNGMDAVAALDLLDRVTEVSFPVHHVERLELDGEVLVRRPLADPVPGRGLGARFITWADLAGALRDEAARRGAIVRHEARVVDAVATDDGVRALLADGGGVDADVLIGADGMRSAIRTVIDPAAPAPEYRGSRTVYGYAPAADVPPAPAQLRSYRGPAHWLAQLDDPDTGEIWFFTSVKTPEPLPSPGPTTDQWRADLLRNWDHDDIPARIIRAATRIRASDDHALHHLPHWHTDRMVVIGDAAHAAPPGSEQGGCLALEDAVVLGQCLRDLDLPSALSRFEQERRERVEKILAMATGRAEIGDPRWTHEHHLTWDQPIR</sequence>
<dbReference type="GO" id="GO:0004497">
    <property type="term" value="F:monooxygenase activity"/>
    <property type="evidence" value="ECO:0007669"/>
    <property type="project" value="UniProtKB-KW"/>
</dbReference>
<dbReference type="PRINTS" id="PR00420">
    <property type="entry name" value="RNGMNOXGNASE"/>
</dbReference>
<gene>
    <name evidence="4" type="ORF">GCM10009754_16320</name>
</gene>
<dbReference type="SUPFAM" id="SSF51905">
    <property type="entry name" value="FAD/NAD(P)-binding domain"/>
    <property type="match status" value="1"/>
</dbReference>
<evidence type="ECO:0000256" key="1">
    <source>
        <dbReference type="ARBA" id="ARBA00023002"/>
    </source>
</evidence>
<reference evidence="5" key="1">
    <citation type="journal article" date="2019" name="Int. J. Syst. Evol. Microbiol.">
        <title>The Global Catalogue of Microorganisms (GCM) 10K type strain sequencing project: providing services to taxonomists for standard genome sequencing and annotation.</title>
        <authorList>
            <consortium name="The Broad Institute Genomics Platform"/>
            <consortium name="The Broad Institute Genome Sequencing Center for Infectious Disease"/>
            <person name="Wu L."/>
            <person name="Ma J."/>
        </authorList>
    </citation>
    <scope>NUCLEOTIDE SEQUENCE [LARGE SCALE GENOMIC DNA]</scope>
    <source>
        <strain evidence="5">JCM 14545</strain>
    </source>
</reference>
<name>A0ABP5BRD6_9PSEU</name>
<protein>
    <submittedName>
        <fullName evidence="4">FAD-dependent monooxygenase</fullName>
    </submittedName>
</protein>
<accession>A0ABP5BRD6</accession>
<keyword evidence="1" id="KW-0560">Oxidoreductase</keyword>
<organism evidence="4 5">
    <name type="scientific">Amycolatopsis minnesotensis</name>
    <dbReference type="NCBI Taxonomy" id="337894"/>
    <lineage>
        <taxon>Bacteria</taxon>
        <taxon>Bacillati</taxon>
        <taxon>Actinomycetota</taxon>
        <taxon>Actinomycetes</taxon>
        <taxon>Pseudonocardiales</taxon>
        <taxon>Pseudonocardiaceae</taxon>
        <taxon>Amycolatopsis</taxon>
    </lineage>
</organism>
<feature type="domain" description="FAD-binding" evidence="3">
    <location>
        <begin position="15"/>
        <end position="351"/>
    </location>
</feature>
<dbReference type="InterPro" id="IPR050493">
    <property type="entry name" value="FAD-dep_Monooxygenase_BioMet"/>
</dbReference>
<keyword evidence="2 4" id="KW-0503">Monooxygenase</keyword>
<evidence type="ECO:0000313" key="4">
    <source>
        <dbReference type="EMBL" id="GAA1948617.1"/>
    </source>
</evidence>
<dbReference type="InterPro" id="IPR036188">
    <property type="entry name" value="FAD/NAD-bd_sf"/>
</dbReference>
<dbReference type="Pfam" id="PF01494">
    <property type="entry name" value="FAD_binding_3"/>
    <property type="match status" value="1"/>
</dbReference>
<evidence type="ECO:0000313" key="5">
    <source>
        <dbReference type="Proteomes" id="UP001501116"/>
    </source>
</evidence>
<dbReference type="Gene3D" id="3.50.50.60">
    <property type="entry name" value="FAD/NAD(P)-binding domain"/>
    <property type="match status" value="1"/>
</dbReference>
<proteinExistence type="predicted"/>
<dbReference type="PANTHER" id="PTHR13789:SF309">
    <property type="entry name" value="PUTATIVE (AFU_ORTHOLOGUE AFUA_6G14510)-RELATED"/>
    <property type="match status" value="1"/>
</dbReference>
<comment type="caution">
    <text evidence="4">The sequence shown here is derived from an EMBL/GenBank/DDBJ whole genome shotgun (WGS) entry which is preliminary data.</text>
</comment>
<keyword evidence="5" id="KW-1185">Reference proteome</keyword>
<dbReference type="Proteomes" id="UP001501116">
    <property type="component" value="Unassembled WGS sequence"/>
</dbReference>
<dbReference type="PANTHER" id="PTHR13789">
    <property type="entry name" value="MONOOXYGENASE"/>
    <property type="match status" value="1"/>
</dbReference>
<evidence type="ECO:0000259" key="3">
    <source>
        <dbReference type="Pfam" id="PF01494"/>
    </source>
</evidence>
<dbReference type="InterPro" id="IPR002938">
    <property type="entry name" value="FAD-bd"/>
</dbReference>